<reference evidence="3" key="1">
    <citation type="journal article" date="2020" name="BMC Genomics">
        <title>Correction to: Identification and distribution of gene clusters required for synthesis of sphingolipid metabolism inhibitors in diverse species of the filamentous fungus Fusarium.</title>
        <authorList>
            <person name="Kim H.S."/>
            <person name="Lohmar J.M."/>
            <person name="Busman M."/>
            <person name="Brown D.W."/>
            <person name="Naumann T.A."/>
            <person name="Divon H.H."/>
            <person name="Lysoe E."/>
            <person name="Uhlig S."/>
            <person name="Proctor R.H."/>
        </authorList>
    </citation>
    <scope>NUCLEOTIDE SEQUENCE</scope>
    <source>
        <strain evidence="3">NRRL 22465</strain>
    </source>
</reference>
<proteinExistence type="predicted"/>
<dbReference type="AlphaFoldDB" id="A0A8H4XKR8"/>
<feature type="region of interest" description="Disordered" evidence="1">
    <location>
        <begin position="142"/>
        <end position="162"/>
    </location>
</feature>
<feature type="region of interest" description="Disordered" evidence="1">
    <location>
        <begin position="227"/>
        <end position="255"/>
    </location>
</feature>
<feature type="transmembrane region" description="Helical" evidence="2">
    <location>
        <begin position="74"/>
        <end position="92"/>
    </location>
</feature>
<gene>
    <name evidence="3" type="ORF">FZEAL_4483</name>
</gene>
<evidence type="ECO:0000256" key="1">
    <source>
        <dbReference type="SAM" id="MobiDB-lite"/>
    </source>
</evidence>
<sequence>MTISLESICAGLCAIVRHVARVLPAGTLLGAVVAMRLPRHNHVDGIICLLLAVSGAISGLVYRSTFQEARLDRIAAVVAAFCISPRIISLGRARSRVDEAISCLRDFSIFMAVVMFVVAMCLHSTRERSDRILDAKTELLGQGSKGKSASPRQGTSRTWPLSARTKSLSALSDIGSLPYKHLGPTMRPFGYPGSEKSELTLSSGFKHDPALIMKVIPWISIVNQKRSREGDDESESALHRSQAEWQDSNSCADLN</sequence>
<evidence type="ECO:0000313" key="3">
    <source>
        <dbReference type="EMBL" id="KAF4979284.1"/>
    </source>
</evidence>
<feature type="compositionally biased region" description="Polar residues" evidence="1">
    <location>
        <begin position="243"/>
        <end position="255"/>
    </location>
</feature>
<keyword evidence="2" id="KW-0472">Membrane</keyword>
<dbReference type="Proteomes" id="UP000635477">
    <property type="component" value="Unassembled WGS sequence"/>
</dbReference>
<comment type="caution">
    <text evidence="3">The sequence shown here is derived from an EMBL/GenBank/DDBJ whole genome shotgun (WGS) entry which is preliminary data.</text>
</comment>
<evidence type="ECO:0000256" key="2">
    <source>
        <dbReference type="SAM" id="Phobius"/>
    </source>
</evidence>
<feature type="transmembrane region" description="Helical" evidence="2">
    <location>
        <begin position="43"/>
        <end position="62"/>
    </location>
</feature>
<dbReference type="OrthoDB" id="5080160at2759"/>
<feature type="compositionally biased region" description="Polar residues" evidence="1">
    <location>
        <begin position="145"/>
        <end position="162"/>
    </location>
</feature>
<name>A0A8H4XKR8_9HYPO</name>
<keyword evidence="4" id="KW-1185">Reference proteome</keyword>
<reference evidence="3" key="2">
    <citation type="submission" date="2020-05" db="EMBL/GenBank/DDBJ databases">
        <authorList>
            <person name="Kim H.-S."/>
            <person name="Proctor R.H."/>
            <person name="Brown D.W."/>
        </authorList>
    </citation>
    <scope>NUCLEOTIDE SEQUENCE</scope>
    <source>
        <strain evidence="3">NRRL 22465</strain>
    </source>
</reference>
<keyword evidence="2" id="KW-0812">Transmembrane</keyword>
<accession>A0A8H4XKR8</accession>
<evidence type="ECO:0000313" key="4">
    <source>
        <dbReference type="Proteomes" id="UP000635477"/>
    </source>
</evidence>
<keyword evidence="2" id="KW-1133">Transmembrane helix</keyword>
<feature type="transmembrane region" description="Helical" evidence="2">
    <location>
        <begin position="104"/>
        <end position="122"/>
    </location>
</feature>
<organism evidence="3 4">
    <name type="scientific">Fusarium zealandicum</name>
    <dbReference type="NCBI Taxonomy" id="1053134"/>
    <lineage>
        <taxon>Eukaryota</taxon>
        <taxon>Fungi</taxon>
        <taxon>Dikarya</taxon>
        <taxon>Ascomycota</taxon>
        <taxon>Pezizomycotina</taxon>
        <taxon>Sordariomycetes</taxon>
        <taxon>Hypocreomycetidae</taxon>
        <taxon>Hypocreales</taxon>
        <taxon>Nectriaceae</taxon>
        <taxon>Fusarium</taxon>
        <taxon>Fusarium staphyleae species complex</taxon>
    </lineage>
</organism>
<protein>
    <submittedName>
        <fullName evidence="3">Uncharacterized protein</fullName>
    </submittedName>
</protein>
<dbReference type="EMBL" id="JABEYC010000310">
    <property type="protein sequence ID" value="KAF4979284.1"/>
    <property type="molecule type" value="Genomic_DNA"/>
</dbReference>